<gene>
    <name evidence="3" type="ORF">SVA_1905</name>
</gene>
<dbReference type="Proteomes" id="UP000218899">
    <property type="component" value="Chromosome"/>
</dbReference>
<organism evidence="3 4">
    <name type="scientific">Sulfurifustis variabilis</name>
    <dbReference type="NCBI Taxonomy" id="1675686"/>
    <lineage>
        <taxon>Bacteria</taxon>
        <taxon>Pseudomonadati</taxon>
        <taxon>Pseudomonadota</taxon>
        <taxon>Gammaproteobacteria</taxon>
        <taxon>Acidiferrobacterales</taxon>
        <taxon>Acidiferrobacteraceae</taxon>
        <taxon>Sulfurifustis</taxon>
    </lineage>
</organism>
<dbReference type="KEGG" id="sva:SVA_1905"/>
<dbReference type="GO" id="GO:0004222">
    <property type="term" value="F:metalloendopeptidase activity"/>
    <property type="evidence" value="ECO:0007669"/>
    <property type="project" value="TreeGrafter"/>
</dbReference>
<name>A0A1B4V4L6_9GAMM</name>
<feature type="transmembrane region" description="Helical" evidence="1">
    <location>
        <begin position="21"/>
        <end position="43"/>
    </location>
</feature>
<dbReference type="OrthoDB" id="9815245at2"/>
<reference evidence="3 4" key="1">
    <citation type="submission" date="2015-08" db="EMBL/GenBank/DDBJ databases">
        <title>Complete genome sequence of Sulfurifustis variabilis.</title>
        <authorList>
            <person name="Miura A."/>
            <person name="Kojima H."/>
            <person name="Fukui M."/>
        </authorList>
    </citation>
    <scope>NUCLEOTIDE SEQUENCE [LARGE SCALE GENOMIC DNA]</scope>
    <source>
        <strain evidence="4">skN76</strain>
    </source>
</reference>
<protein>
    <submittedName>
        <fullName evidence="3">Peptidase M23</fullName>
    </submittedName>
</protein>
<dbReference type="EMBL" id="AP014936">
    <property type="protein sequence ID" value="BAU48459.1"/>
    <property type="molecule type" value="Genomic_DNA"/>
</dbReference>
<dbReference type="SUPFAM" id="SSF51261">
    <property type="entry name" value="Duplicated hybrid motif"/>
    <property type="match status" value="1"/>
</dbReference>
<evidence type="ECO:0000313" key="4">
    <source>
        <dbReference type="Proteomes" id="UP000218899"/>
    </source>
</evidence>
<proteinExistence type="predicted"/>
<accession>A0A1B4V4L6</accession>
<evidence type="ECO:0000256" key="1">
    <source>
        <dbReference type="SAM" id="Phobius"/>
    </source>
</evidence>
<keyword evidence="1" id="KW-0812">Transmembrane</keyword>
<dbReference type="Gene3D" id="2.70.70.10">
    <property type="entry name" value="Glucose Permease (Domain IIA)"/>
    <property type="match status" value="1"/>
</dbReference>
<dbReference type="InterPro" id="IPR011055">
    <property type="entry name" value="Dup_hybrid_motif"/>
</dbReference>
<dbReference type="PANTHER" id="PTHR21666">
    <property type="entry name" value="PEPTIDASE-RELATED"/>
    <property type="match status" value="1"/>
</dbReference>
<feature type="domain" description="M23ase beta-sheet core" evidence="2">
    <location>
        <begin position="204"/>
        <end position="298"/>
    </location>
</feature>
<dbReference type="CDD" id="cd12797">
    <property type="entry name" value="M23_peptidase"/>
    <property type="match status" value="1"/>
</dbReference>
<dbReference type="AlphaFoldDB" id="A0A1B4V4L6"/>
<dbReference type="PANTHER" id="PTHR21666:SF270">
    <property type="entry name" value="MUREIN HYDROLASE ACTIVATOR ENVC"/>
    <property type="match status" value="1"/>
</dbReference>
<evidence type="ECO:0000259" key="2">
    <source>
        <dbReference type="Pfam" id="PF01551"/>
    </source>
</evidence>
<evidence type="ECO:0000313" key="3">
    <source>
        <dbReference type="EMBL" id="BAU48459.1"/>
    </source>
</evidence>
<dbReference type="Pfam" id="PF01551">
    <property type="entry name" value="Peptidase_M23"/>
    <property type="match status" value="1"/>
</dbReference>
<dbReference type="InterPro" id="IPR050570">
    <property type="entry name" value="Cell_wall_metabolism_enzyme"/>
</dbReference>
<dbReference type="InterPro" id="IPR016047">
    <property type="entry name" value="M23ase_b-sheet_dom"/>
</dbReference>
<keyword evidence="4" id="KW-1185">Reference proteome</keyword>
<sequence>MQIILLAEGIRKGRNASLSHRHLLVILLIGGLFLPLFFGVLTFRIHALLERHSGEQSLVSAYGEELARQATALEAAKLEASTHLNALALKLGQLQAQVLRLNALGGRLTNMAGLDRREFNFETEVAQGGPEQTGMPGGLDVLASLDRLSLEITASKAKLQALETLLLDRRLTDAVTPAGWPADGGFVSSHFGTRADPFTGRLAYHEGVDIAAKLGSPIRAMADGVVSYAGEKSNYGRVVEVTHASGLVTRYAHLLSLLVKVGDKVGRGDALALVGSSGRSTGPHVHVEVLKDGRAVNPAGYLRPSERSKLAHTAP</sequence>
<dbReference type="FunFam" id="2.70.70.10:FF:000006">
    <property type="entry name" value="M23 family peptidase"/>
    <property type="match status" value="1"/>
</dbReference>
<keyword evidence="1" id="KW-0472">Membrane</keyword>
<keyword evidence="1" id="KW-1133">Transmembrane helix</keyword>